<sequence>MKIAAKLCLGCMSFGTSLWRPWVLDEPAAMPLLDKAADLGIRAFDTANVYSGGESERILGRFIHSRGLRDDAFIATKLYYDTPDRLGQKGLGRSNIIGSTEASLRRLGVDRIDLMQIHRWDDDTPIEETLEAFALLIEQGKIGAFGASNLSAWHLAKAEIAAARLGLPGFGAVQPHYNLLYREDERDLIPLCHEQGIALLPWSPLARGRLARGAAQSARSQADDVATSLYGQSGETIINVLQGVANELEQPPAAVALAWLIGKGTTPIFGATRPEQIEQTLLATSINLTDEQVAALEAPYTALPIVGLPQTAKNQTPTATLARIMEGQKQ</sequence>
<proteinExistence type="predicted"/>
<evidence type="ECO:0000313" key="3">
    <source>
        <dbReference type="EMBL" id="OYQ34325.1"/>
    </source>
</evidence>
<keyword evidence="4" id="KW-1185">Reference proteome</keyword>
<evidence type="ECO:0000259" key="2">
    <source>
        <dbReference type="Pfam" id="PF00248"/>
    </source>
</evidence>
<evidence type="ECO:0000256" key="1">
    <source>
        <dbReference type="ARBA" id="ARBA00023002"/>
    </source>
</evidence>
<dbReference type="GO" id="GO:0005829">
    <property type="term" value="C:cytosol"/>
    <property type="evidence" value="ECO:0007669"/>
    <property type="project" value="TreeGrafter"/>
</dbReference>
<dbReference type="PANTHER" id="PTHR43364:SF4">
    <property type="entry name" value="NAD(P)-LINKED OXIDOREDUCTASE SUPERFAMILY PROTEIN"/>
    <property type="match status" value="1"/>
</dbReference>
<dbReference type="FunFam" id="3.20.20.100:FF:000004">
    <property type="entry name" value="Oxidoreductase, aldo/keto reductase"/>
    <property type="match status" value="1"/>
</dbReference>
<dbReference type="Pfam" id="PF00248">
    <property type="entry name" value="Aldo_ket_red"/>
    <property type="match status" value="1"/>
</dbReference>
<dbReference type="InterPro" id="IPR050523">
    <property type="entry name" value="AKR_Detox_Biosynth"/>
</dbReference>
<dbReference type="AlphaFoldDB" id="A0A255Z085"/>
<organism evidence="3 4">
    <name type="scientific">Niveispirillum lacus</name>
    <dbReference type="NCBI Taxonomy" id="1981099"/>
    <lineage>
        <taxon>Bacteria</taxon>
        <taxon>Pseudomonadati</taxon>
        <taxon>Pseudomonadota</taxon>
        <taxon>Alphaproteobacteria</taxon>
        <taxon>Rhodospirillales</taxon>
        <taxon>Azospirillaceae</taxon>
        <taxon>Niveispirillum</taxon>
    </lineage>
</organism>
<feature type="domain" description="NADP-dependent oxidoreductase" evidence="2">
    <location>
        <begin position="6"/>
        <end position="298"/>
    </location>
</feature>
<reference evidence="3 4" key="1">
    <citation type="submission" date="2017-07" db="EMBL/GenBank/DDBJ databases">
        <title>Niveispirillum cyanobacteriorum sp. nov., isolated from cyanobacterial aggregates in a eutrophic lake.</title>
        <authorList>
            <person name="Cai H."/>
        </authorList>
    </citation>
    <scope>NUCLEOTIDE SEQUENCE [LARGE SCALE GENOMIC DNA]</scope>
    <source>
        <strain evidence="4">TH1-14</strain>
    </source>
</reference>
<dbReference type="SUPFAM" id="SSF51430">
    <property type="entry name" value="NAD(P)-linked oxidoreductase"/>
    <property type="match status" value="1"/>
</dbReference>
<comment type="caution">
    <text evidence="3">The sequence shown here is derived from an EMBL/GenBank/DDBJ whole genome shotgun (WGS) entry which is preliminary data.</text>
</comment>
<evidence type="ECO:0000313" key="4">
    <source>
        <dbReference type="Proteomes" id="UP000216998"/>
    </source>
</evidence>
<dbReference type="OrthoDB" id="9773828at2"/>
<protein>
    <recommendedName>
        <fullName evidence="2">NADP-dependent oxidoreductase domain-containing protein</fullName>
    </recommendedName>
</protein>
<dbReference type="CDD" id="cd19079">
    <property type="entry name" value="AKR_EcYajO-like"/>
    <property type="match status" value="1"/>
</dbReference>
<name>A0A255Z085_9PROT</name>
<keyword evidence="1" id="KW-0560">Oxidoreductase</keyword>
<dbReference type="RefSeq" id="WP_094456733.1">
    <property type="nucleotide sequence ID" value="NZ_NOXU01000029.1"/>
</dbReference>
<dbReference type="EMBL" id="NOXU01000029">
    <property type="protein sequence ID" value="OYQ34325.1"/>
    <property type="molecule type" value="Genomic_DNA"/>
</dbReference>
<dbReference type="PANTHER" id="PTHR43364">
    <property type="entry name" value="NADH-SPECIFIC METHYLGLYOXAL REDUCTASE-RELATED"/>
    <property type="match status" value="1"/>
</dbReference>
<dbReference type="InterPro" id="IPR036812">
    <property type="entry name" value="NAD(P)_OxRdtase_dom_sf"/>
</dbReference>
<dbReference type="Gene3D" id="3.20.20.100">
    <property type="entry name" value="NADP-dependent oxidoreductase domain"/>
    <property type="match status" value="1"/>
</dbReference>
<accession>A0A255Z085</accession>
<dbReference type="GO" id="GO:0016491">
    <property type="term" value="F:oxidoreductase activity"/>
    <property type="evidence" value="ECO:0007669"/>
    <property type="project" value="UniProtKB-KW"/>
</dbReference>
<gene>
    <name evidence="3" type="ORF">CHU95_12905</name>
</gene>
<dbReference type="Proteomes" id="UP000216998">
    <property type="component" value="Unassembled WGS sequence"/>
</dbReference>
<dbReference type="InterPro" id="IPR023210">
    <property type="entry name" value="NADP_OxRdtase_dom"/>
</dbReference>